<evidence type="ECO:0000313" key="3">
    <source>
        <dbReference type="Proteomes" id="UP000549394"/>
    </source>
</evidence>
<dbReference type="InterPro" id="IPR013087">
    <property type="entry name" value="Znf_C2H2_type"/>
</dbReference>
<comment type="caution">
    <text evidence="2">The sequence shown here is derived from an EMBL/GenBank/DDBJ whole genome shotgun (WGS) entry which is preliminary data.</text>
</comment>
<organism evidence="2 3">
    <name type="scientific">Dimorphilus gyrociliatus</name>
    <dbReference type="NCBI Taxonomy" id="2664684"/>
    <lineage>
        <taxon>Eukaryota</taxon>
        <taxon>Metazoa</taxon>
        <taxon>Spiralia</taxon>
        <taxon>Lophotrochozoa</taxon>
        <taxon>Annelida</taxon>
        <taxon>Polychaeta</taxon>
        <taxon>Polychaeta incertae sedis</taxon>
        <taxon>Dinophilidae</taxon>
        <taxon>Dimorphilus</taxon>
    </lineage>
</organism>
<reference evidence="2 3" key="1">
    <citation type="submission" date="2020-08" db="EMBL/GenBank/DDBJ databases">
        <authorList>
            <person name="Hejnol A."/>
        </authorList>
    </citation>
    <scope>NUCLEOTIDE SEQUENCE [LARGE SCALE GENOMIC DNA]</scope>
</reference>
<name>A0A7I8VTK8_9ANNE</name>
<dbReference type="Proteomes" id="UP000549394">
    <property type="component" value="Unassembled WGS sequence"/>
</dbReference>
<evidence type="ECO:0000259" key="1">
    <source>
        <dbReference type="PROSITE" id="PS00028"/>
    </source>
</evidence>
<gene>
    <name evidence="2" type="ORF">DGYR_LOCUS7347</name>
</gene>
<sequence length="386" mass="44502">MAFSASISDNLALEIKNRLINAILTFSSRFDLIQGLIVYRIGQGLKPNSILLSQRCAPSNETLDNADIVFDEVSRLEVHLGIIKPIKEYTKKYLPEERCVFINATVYINLKENLGYVITINNCFSLFEEGVLESHDLRSPICSFSKELCQDLEAANNACCDSLDFKETVRLYKRRVADACREDLRMTLRPDGESLDIKKHRKDTFEELPGTKRLKTDWTCLSCNTIFDEPESYEQHVHEHINRLNRHVPSMFLTCEADAHGNAIIKCGICKELTDKGKHVLKVHGTLLGDRLVDNTKKGVQKDKSRLDCPLCRNAYPQYYDLLRHIRSSHLQYDKFRCPECKRQYVSGVGIHKHLITEHYQYYVDFYHAKKEDFFPDVQNLSLSAV</sequence>
<proteinExistence type="predicted"/>
<dbReference type="EMBL" id="CAJFCJ010000009">
    <property type="protein sequence ID" value="CAD5119054.1"/>
    <property type="molecule type" value="Genomic_DNA"/>
</dbReference>
<protein>
    <recommendedName>
        <fullName evidence="1">C2H2-type domain-containing protein</fullName>
    </recommendedName>
</protein>
<feature type="domain" description="C2H2-type" evidence="1">
    <location>
        <begin position="220"/>
        <end position="240"/>
    </location>
</feature>
<dbReference type="Gene3D" id="3.30.160.60">
    <property type="entry name" value="Classic Zinc Finger"/>
    <property type="match status" value="1"/>
</dbReference>
<accession>A0A7I8VTK8</accession>
<dbReference type="SMART" id="SM00355">
    <property type="entry name" value="ZnF_C2H2"/>
    <property type="match status" value="3"/>
</dbReference>
<dbReference type="OrthoDB" id="6077919at2759"/>
<keyword evidence="3" id="KW-1185">Reference proteome</keyword>
<feature type="domain" description="C2H2-type" evidence="1">
    <location>
        <begin position="309"/>
        <end position="330"/>
    </location>
</feature>
<evidence type="ECO:0000313" key="2">
    <source>
        <dbReference type="EMBL" id="CAD5119054.1"/>
    </source>
</evidence>
<feature type="domain" description="C2H2-type" evidence="1">
    <location>
        <begin position="338"/>
        <end position="359"/>
    </location>
</feature>
<dbReference type="PROSITE" id="PS00028">
    <property type="entry name" value="ZINC_FINGER_C2H2_1"/>
    <property type="match status" value="3"/>
</dbReference>
<dbReference type="AlphaFoldDB" id="A0A7I8VTK8"/>